<reference evidence="2" key="1">
    <citation type="submission" date="2017-03" db="EMBL/GenBank/DDBJ databases">
        <title>Phytopthora megakarya and P. palmivora, two closely related causual agents of cacao black pod achieved similar genome size and gene model numbers by different mechanisms.</title>
        <authorList>
            <person name="Ali S."/>
            <person name="Shao J."/>
            <person name="Larry D.J."/>
            <person name="Kronmiller B."/>
            <person name="Shen D."/>
            <person name="Strem M.D."/>
            <person name="Melnick R.L."/>
            <person name="Guiltinan M.J."/>
            <person name="Tyler B.M."/>
            <person name="Meinhardt L.W."/>
            <person name="Bailey B.A."/>
        </authorList>
    </citation>
    <scope>NUCLEOTIDE SEQUENCE [LARGE SCALE GENOMIC DNA]</scope>
    <source>
        <strain evidence="2">zdho120</strain>
    </source>
</reference>
<sequence>YTIKYSTKPQQDLENSMALNVHAFGKAIEGLLQNPDDPVALGRRRVLSMCCTLTNPDEVSSPMAYLYILNESAMYASHTLVKLHLFTVLRALFYKDQLLDVRLETDVNGENLTPSSVWLDHIYRQGTQENINLMSFVSQWERKKSNSGKRFLEDHSLYESHSLFNVPVKRIVPLCPKRLPDICNQDYRPLSVCVINNQ</sequence>
<proteinExistence type="predicted"/>
<comment type="caution">
    <text evidence="1">The sequence shown here is derived from an EMBL/GenBank/DDBJ whole genome shotgun (WGS) entry which is preliminary data.</text>
</comment>
<keyword evidence="2" id="KW-1185">Reference proteome</keyword>
<evidence type="ECO:0000313" key="1">
    <source>
        <dbReference type="EMBL" id="OWY98997.1"/>
    </source>
</evidence>
<organism evidence="1 2">
    <name type="scientific">Phytophthora megakarya</name>
    <dbReference type="NCBI Taxonomy" id="4795"/>
    <lineage>
        <taxon>Eukaryota</taxon>
        <taxon>Sar</taxon>
        <taxon>Stramenopiles</taxon>
        <taxon>Oomycota</taxon>
        <taxon>Peronosporomycetes</taxon>
        <taxon>Peronosporales</taxon>
        <taxon>Peronosporaceae</taxon>
        <taxon>Phytophthora</taxon>
    </lineage>
</organism>
<accession>A0A225V205</accession>
<evidence type="ECO:0000313" key="2">
    <source>
        <dbReference type="Proteomes" id="UP000198211"/>
    </source>
</evidence>
<dbReference type="Proteomes" id="UP000198211">
    <property type="component" value="Unassembled WGS sequence"/>
</dbReference>
<name>A0A225V205_9STRA</name>
<dbReference type="EMBL" id="NBNE01008881">
    <property type="protein sequence ID" value="OWY98997.1"/>
    <property type="molecule type" value="Genomic_DNA"/>
</dbReference>
<dbReference type="OrthoDB" id="129017at2759"/>
<gene>
    <name evidence="1" type="ORF">PHMEG_00030086</name>
</gene>
<dbReference type="AlphaFoldDB" id="A0A225V205"/>
<feature type="non-terminal residue" evidence="1">
    <location>
        <position position="1"/>
    </location>
</feature>
<protein>
    <submittedName>
        <fullName evidence="1">Uncharacterized protein</fullName>
    </submittedName>
</protein>